<proteinExistence type="predicted"/>
<accession>A0A401TFE6</accession>
<evidence type="ECO:0000313" key="2">
    <source>
        <dbReference type="Proteomes" id="UP000287033"/>
    </source>
</evidence>
<dbReference type="Proteomes" id="UP000287033">
    <property type="component" value="Unassembled WGS sequence"/>
</dbReference>
<evidence type="ECO:0000313" key="1">
    <source>
        <dbReference type="EMBL" id="GCC41358.1"/>
    </source>
</evidence>
<protein>
    <submittedName>
        <fullName evidence="1">Uncharacterized protein</fullName>
    </submittedName>
</protein>
<gene>
    <name evidence="1" type="ORF">chiPu_0025429</name>
</gene>
<feature type="non-terminal residue" evidence="1">
    <location>
        <position position="1"/>
    </location>
</feature>
<name>A0A401TFE6_CHIPU</name>
<sequence length="50" mass="5453">EVRVLVVGGYGEMDHHGLPSVSHQFKLGPSLFKALEGSYAVQPVHRAVPR</sequence>
<organism evidence="1 2">
    <name type="scientific">Chiloscyllium punctatum</name>
    <name type="common">Brownbanded bambooshark</name>
    <name type="synonym">Hemiscyllium punctatum</name>
    <dbReference type="NCBI Taxonomy" id="137246"/>
    <lineage>
        <taxon>Eukaryota</taxon>
        <taxon>Metazoa</taxon>
        <taxon>Chordata</taxon>
        <taxon>Craniata</taxon>
        <taxon>Vertebrata</taxon>
        <taxon>Chondrichthyes</taxon>
        <taxon>Elasmobranchii</taxon>
        <taxon>Galeomorphii</taxon>
        <taxon>Galeoidea</taxon>
        <taxon>Orectolobiformes</taxon>
        <taxon>Hemiscylliidae</taxon>
        <taxon>Chiloscyllium</taxon>
    </lineage>
</organism>
<keyword evidence="2" id="KW-1185">Reference proteome</keyword>
<comment type="caution">
    <text evidence="1">The sequence shown here is derived from an EMBL/GenBank/DDBJ whole genome shotgun (WGS) entry which is preliminary data.</text>
</comment>
<reference evidence="1 2" key="1">
    <citation type="journal article" date="2018" name="Nat. Ecol. Evol.">
        <title>Shark genomes provide insights into elasmobranch evolution and the origin of vertebrates.</title>
        <authorList>
            <person name="Hara Y"/>
            <person name="Yamaguchi K"/>
            <person name="Onimaru K"/>
            <person name="Kadota M"/>
            <person name="Koyanagi M"/>
            <person name="Keeley SD"/>
            <person name="Tatsumi K"/>
            <person name="Tanaka K"/>
            <person name="Motone F"/>
            <person name="Kageyama Y"/>
            <person name="Nozu R"/>
            <person name="Adachi N"/>
            <person name="Nishimura O"/>
            <person name="Nakagawa R"/>
            <person name="Tanegashima C"/>
            <person name="Kiyatake I"/>
            <person name="Matsumoto R"/>
            <person name="Murakumo K"/>
            <person name="Nishida K"/>
            <person name="Terakita A"/>
            <person name="Kuratani S"/>
            <person name="Sato K"/>
            <person name="Hyodo S Kuraku.S."/>
        </authorList>
    </citation>
    <scope>NUCLEOTIDE SEQUENCE [LARGE SCALE GENOMIC DNA]</scope>
</reference>
<dbReference type="EMBL" id="BEZZ01058529">
    <property type="protein sequence ID" value="GCC41358.1"/>
    <property type="molecule type" value="Genomic_DNA"/>
</dbReference>
<dbReference type="AlphaFoldDB" id="A0A401TFE6"/>